<reference evidence="6" key="12">
    <citation type="submission" date="2021-03" db="EMBL/GenBank/DDBJ databases">
        <title>Molecular epidemiology and mechanisms of colistin and carbapenem resistance in Enterobacteriaceae from clinical isolates, the environment and porcine samples in Pretoria, South Africa.</title>
        <authorList>
            <person name="Bogoshi D."/>
            <person name="Mbelle N.M."/>
            <person name="Naidoo V."/>
            <person name="Osei Sekyere J."/>
        </authorList>
    </citation>
    <scope>NUCLEOTIDE SEQUENCE</scope>
    <source>
        <strain evidence="6">C080</strain>
    </source>
</reference>
<reference evidence="11" key="6">
    <citation type="submission" date="2018-01" db="EMBL/GenBank/DDBJ databases">
        <title>The opportunistic pathogen Serratia marcescens is an overlooked threat to honeybees.</title>
        <authorList>
            <person name="Raymann K."/>
            <person name="Shaffer Z."/>
            <person name="Coon K."/>
            <person name="Salisbury S."/>
            <person name="Moran N.A."/>
        </authorList>
    </citation>
    <scope>NUCLEOTIDE SEQUENCE [LARGE SCALE GENOMIC DNA]</scope>
    <source>
        <strain evidence="11">KZ19</strain>
    </source>
</reference>
<dbReference type="EMBL" id="VFMJ01000001">
    <property type="protein sequence ID" value="TQI86805.1"/>
    <property type="molecule type" value="Genomic_DNA"/>
</dbReference>
<evidence type="ECO:0000256" key="2">
    <source>
        <dbReference type="SAM" id="SignalP"/>
    </source>
</evidence>
<protein>
    <submittedName>
        <fullName evidence="13">Uncharacterized protein YceK</fullName>
    </submittedName>
    <submittedName>
        <fullName evidence="3">YceK/YidQ family lipoprotein</fullName>
    </submittedName>
</protein>
<dbReference type="Proteomes" id="UP000030378">
    <property type="component" value="Unassembled WGS sequence"/>
</dbReference>
<dbReference type="PROSITE" id="PS51257">
    <property type="entry name" value="PROKAR_LIPOPROTEIN"/>
    <property type="match status" value="1"/>
</dbReference>
<dbReference type="Proteomes" id="UP000247823">
    <property type="component" value="Unassembled WGS sequence"/>
</dbReference>
<keyword evidence="19" id="KW-1185">Reference proteome</keyword>
<evidence type="ECO:0000313" key="14">
    <source>
        <dbReference type="Proteomes" id="UP000030378"/>
    </source>
</evidence>
<reference evidence="10" key="4">
    <citation type="submission" date="2017-12" db="EMBL/GenBank/DDBJ databases">
        <title>FDA dAtabase for Regulatory Grade micrObial Sequences (FDA-ARGOS): Supporting development and validation of Infectious Disease Dx tests.</title>
        <authorList>
            <person name="Campos J."/>
            <person name="Goldberg B."/>
            <person name="Tallon L.J."/>
            <person name="Sadzewicz L."/>
            <person name="Sengamalay N."/>
            <person name="Ott S."/>
            <person name="Godinez A."/>
            <person name="Nagaraj S."/>
            <person name="Vavikolanu K."/>
            <person name="Vyas G."/>
            <person name="Nadendla S."/>
            <person name="Aluvathingal J."/>
            <person name="Geyer C."/>
            <person name="Nandy P."/>
            <person name="Hobson J."/>
            <person name="Sichtig H."/>
        </authorList>
    </citation>
    <scope>NUCLEOTIDE SEQUENCE</scope>
    <source>
        <strain evidence="10">FDAARGOS_79</strain>
    </source>
</reference>
<dbReference type="AlphaFoldDB" id="A0A086FH49"/>
<evidence type="ECO:0000313" key="7">
    <source>
        <dbReference type="EMBL" id="MDX7083051.1"/>
    </source>
</evidence>
<reference evidence="12" key="8">
    <citation type="submission" date="2018-06" db="EMBL/GenBank/DDBJ databases">
        <title>Serratia marcescens genome sequencing and assembly.</title>
        <authorList>
            <person name="Martins R.C.R."/>
            <person name="Perdigao-Neto L.V."/>
            <person name="Costa S.F."/>
            <person name="Levin A.S.S."/>
        </authorList>
    </citation>
    <scope>NUCLEOTIDE SEQUENCE</scope>
    <source>
        <strain evidence="12">1283</strain>
    </source>
</reference>
<dbReference type="InterPro" id="IPR010780">
    <property type="entry name" value="DUF1375"/>
</dbReference>
<feature type="signal peptide" evidence="2">
    <location>
        <begin position="1"/>
        <end position="20"/>
    </location>
</feature>
<dbReference type="EMBL" id="PQGI02000005">
    <property type="protein sequence ID" value="MEX3189626.1"/>
    <property type="molecule type" value="Genomic_DNA"/>
</dbReference>
<reference evidence="9" key="3">
    <citation type="journal article" date="2017" name="PLoS ONE">
        <title>Genomic and phenotypic characterisation of fluoroquinolone resistance mechanisms in Enterobacteriaceae in Durban, South Africa.</title>
        <authorList>
            <person name="Osei Sekyere J."/>
            <person name="Amoako D.G."/>
        </authorList>
    </citation>
    <scope>NUCLEOTIDE SEQUENCE</scope>
    <source>
        <strain evidence="9">945174350</strain>
    </source>
</reference>
<evidence type="ECO:0000313" key="3">
    <source>
        <dbReference type="EMBL" id="AWL68850.1"/>
    </source>
</evidence>
<accession>A0A656VCM1</accession>
<feature type="region of interest" description="Disordered" evidence="1">
    <location>
        <begin position="94"/>
        <end position="115"/>
    </location>
</feature>
<evidence type="ECO:0000313" key="13">
    <source>
        <dbReference type="EMBL" id="TQI86805.1"/>
    </source>
</evidence>
<dbReference type="NCBIfam" id="NF008628">
    <property type="entry name" value="PRK11616.1"/>
    <property type="match status" value="1"/>
</dbReference>
<reference evidence="14" key="5">
    <citation type="submission" date="2017-12" db="EMBL/GenBank/DDBJ databases">
        <title>FDA dAtabase for Regulatory Grade micrObial Sequences (FDA-ARGOS): Supporting development and validation of Infectious Disease Dx tests.</title>
        <authorList>
            <person name="Campos J."/>
            <person name="Goldberg B."/>
            <person name="Tallon L."/>
            <person name="Sadzewicz L."/>
            <person name="Sengamalay N."/>
            <person name="Ott S."/>
            <person name="Godinez A."/>
            <person name="Nagaraj S."/>
            <person name="Vavikolanu K."/>
            <person name="Vyas G."/>
            <person name="Nadendla S."/>
            <person name="Aluvathingal J."/>
            <person name="Geyer C."/>
            <person name="Nandy P."/>
            <person name="Hobson J."/>
            <person name="Sichtig H."/>
        </authorList>
    </citation>
    <scope>NUCLEOTIDE SEQUENCE [LARGE SCALE GENOMIC DNA]</scope>
    <source>
        <strain evidence="14">FDAARGOS_79</strain>
    </source>
</reference>
<keyword evidence="2" id="KW-0732">Signal</keyword>
<evidence type="ECO:0000313" key="16">
    <source>
        <dbReference type="Proteomes" id="UP000050489"/>
    </source>
</evidence>
<evidence type="ECO:0000313" key="21">
    <source>
        <dbReference type="Proteomes" id="UP001275057"/>
    </source>
</evidence>
<dbReference type="Pfam" id="PF07119">
    <property type="entry name" value="DUF1375"/>
    <property type="match status" value="1"/>
</dbReference>
<evidence type="ECO:0000313" key="18">
    <source>
        <dbReference type="Proteomes" id="UP000245399"/>
    </source>
</evidence>
<dbReference type="EMBL" id="QJQB01000403">
    <property type="protein sequence ID" value="PYA64677.1"/>
    <property type="molecule type" value="Genomic_DNA"/>
</dbReference>
<keyword evidence="3" id="KW-0449">Lipoprotein</keyword>
<evidence type="ECO:0000313" key="5">
    <source>
        <dbReference type="EMBL" id="KMU53242.1"/>
    </source>
</evidence>
<feature type="chain" id="PRO_5015029333" evidence="2">
    <location>
        <begin position="21"/>
        <end position="115"/>
    </location>
</feature>
<dbReference type="Proteomes" id="UP000237365">
    <property type="component" value="Unassembled WGS sequence"/>
</dbReference>
<name>A0A086FH49_SERMA</name>
<dbReference type="Proteomes" id="UP000037482">
    <property type="component" value="Unassembled WGS sequence"/>
</dbReference>
<evidence type="ECO:0000313" key="11">
    <source>
        <dbReference type="EMBL" id="POP16072.1"/>
    </source>
</evidence>
<reference evidence="7 21" key="13">
    <citation type="submission" date="2023-11" db="EMBL/GenBank/DDBJ databases">
        <title>Detection of rare carbapenemases in Enterobacterales - comparison of two colorimetric and two CIM-based carbapenemase assays.</title>
        <authorList>
            <person name="Schaffarczyk L."/>
            <person name="Noster J."/>
            <person name="Stelzer Y."/>
            <person name="Sattler J."/>
            <person name="Gatermann S."/>
            <person name="Hamprecht A."/>
        </authorList>
    </citation>
    <scope>NUCLEOTIDE SEQUENCE [LARGE SCALE GENOMIC DNA]</scope>
    <source>
        <strain evidence="7 21">CIM-Carb-136</strain>
    </source>
</reference>
<evidence type="ECO:0000313" key="9">
    <source>
        <dbReference type="EMBL" id="OCO86508.1"/>
    </source>
</evidence>
<evidence type="ECO:0000313" key="6">
    <source>
        <dbReference type="EMBL" id="MBO2006726.1"/>
    </source>
</evidence>
<dbReference type="Proteomes" id="UP000050489">
    <property type="component" value="Unassembled WGS sequence"/>
</dbReference>
<evidence type="ECO:0000313" key="17">
    <source>
        <dbReference type="Proteomes" id="UP000237365"/>
    </source>
</evidence>
<evidence type="ECO:0000256" key="1">
    <source>
        <dbReference type="SAM" id="MobiDB-lite"/>
    </source>
</evidence>
<dbReference type="EMBL" id="JAXABG010000006">
    <property type="protein sequence ID" value="MDX7083051.1"/>
    <property type="molecule type" value="Genomic_DNA"/>
</dbReference>
<dbReference type="EMBL" id="LFJS01000009">
    <property type="protein sequence ID" value="KMU53242.1"/>
    <property type="molecule type" value="Genomic_DNA"/>
</dbReference>
<reference evidence="8 17" key="15">
    <citation type="submission" date="2024-07" db="EMBL/GenBank/DDBJ databases">
        <authorList>
            <person name="Raymann K."/>
        </authorList>
    </citation>
    <scope>NUCLEOTIDE SEQUENCE [LARGE SCALE GENOMIC DNA]</scope>
    <source>
        <strain evidence="8 17">KZ19</strain>
    </source>
</reference>
<evidence type="ECO:0000313" key="20">
    <source>
        <dbReference type="Proteomes" id="UP000320710"/>
    </source>
</evidence>
<evidence type="ECO:0000313" key="15">
    <source>
        <dbReference type="Proteomes" id="UP000037482"/>
    </source>
</evidence>
<dbReference type="Proteomes" id="UP001275057">
    <property type="component" value="Unassembled WGS sequence"/>
</dbReference>
<evidence type="ECO:0000313" key="19">
    <source>
        <dbReference type="Proteomes" id="UP000247823"/>
    </source>
</evidence>
<dbReference type="EMBL" id="JAGETR010000039">
    <property type="protein sequence ID" value="MBO2006726.1"/>
    <property type="molecule type" value="Genomic_DNA"/>
</dbReference>
<dbReference type="EMBL" id="CP029449">
    <property type="protein sequence ID" value="AWL68850.1"/>
    <property type="molecule type" value="Genomic_DNA"/>
</dbReference>
<accession>A0A086FH49</accession>
<reference evidence="8 17" key="14">
    <citation type="submission" date="2024-07" db="EMBL/GenBank/DDBJ databases">
        <title>Making a pathogen? Evaluating the impact of protist predation on the evolution of virulence in Serratia marcescens.</title>
        <authorList>
            <person name="Hopkins H."/>
            <person name="Lopezguerra C."/>
            <person name="Lau M.-J."/>
        </authorList>
    </citation>
    <scope>NUCLEOTIDE SEQUENCE [LARGE SCALE GENOMIC DNA]</scope>
    <source>
        <strain evidence="8 17">KZ19</strain>
    </source>
</reference>
<reference evidence="12" key="9">
    <citation type="submission" date="2018-06" db="EMBL/GenBank/DDBJ databases">
        <authorList>
            <person name="Martins R.C."/>
            <person name="Perdigao-Neto L.V."/>
            <person name="Costa S.F."/>
            <person name="Levin A.S.S."/>
        </authorList>
    </citation>
    <scope>NUCLEOTIDE SEQUENCE</scope>
    <source>
        <strain evidence="12">1283</strain>
    </source>
</reference>
<dbReference type="EMBL" id="PQGI01000011">
    <property type="protein sequence ID" value="POP16072.1"/>
    <property type="molecule type" value="Genomic_DNA"/>
</dbReference>
<dbReference type="EMBL" id="JTBC02000006">
    <property type="protein sequence ID" value="PNO65418.1"/>
    <property type="molecule type" value="Genomic_DNA"/>
</dbReference>
<sequence>MTTMKAIATGCMLLATSGCSSVMSHTGPNQGYYPGTRASVDMLKDDNTSWAMMPLVALDLPFSAVMDTVLLPYDYLRSGNDATADSPKARILRSEQQNLAATGNPGEGNDSTATH</sequence>
<evidence type="ECO:0000313" key="12">
    <source>
        <dbReference type="EMBL" id="PYA64677.1"/>
    </source>
</evidence>
<reference evidence="13 20" key="10">
    <citation type="submission" date="2019-06" db="EMBL/GenBank/DDBJ databases">
        <authorList>
            <person name="Deangelis K."/>
            <person name="Huntemann M."/>
            <person name="Clum A."/>
            <person name="Pillay M."/>
            <person name="Palaniappan K."/>
            <person name="Varghese N."/>
            <person name="Mikhailova N."/>
            <person name="Stamatis D."/>
            <person name="Reddy T."/>
            <person name="Daum C."/>
            <person name="Shapiro N."/>
            <person name="Ivanova N."/>
            <person name="Kyrpides N."/>
            <person name="Woyke T."/>
        </authorList>
    </citation>
    <scope>NUCLEOTIDE SEQUENCE [LARGE SCALE GENOMIC DNA]</scope>
    <source>
        <strain evidence="13 20">106R</strain>
    </source>
</reference>
<gene>
    <name evidence="5" type="ORF">AB868_01208</name>
    <name evidence="4" type="ORF">AB868_04792</name>
    <name evidence="9" type="ORF">AN695_0213455</name>
    <name evidence="8" type="ORF">C3R40_023730</name>
    <name evidence="11" type="ORF">C3R40_15380</name>
    <name evidence="3" type="ORF">DKC05_14965</name>
    <name evidence="12" type="ORF">DMW51_17055</name>
    <name evidence="13" type="ORF">FHU12_4469</name>
    <name evidence="6" type="ORF">J4732_06870</name>
    <name evidence="10" type="ORF">MC70_016560</name>
    <name evidence="7" type="ORF">SJ435_11665</name>
</gene>
<dbReference type="EMBL" id="LJEX02000079">
    <property type="protein sequence ID" value="OCO86508.1"/>
    <property type="molecule type" value="Genomic_DNA"/>
</dbReference>
<dbReference type="RefSeq" id="WP_016929593.1">
    <property type="nucleotide sequence ID" value="NZ_CABHIE010000004.1"/>
</dbReference>
<reference evidence="4 15" key="1">
    <citation type="submission" date="2015-06" db="EMBL/GenBank/DDBJ databases">
        <title>Draft Genome of Serratia marcescens Strain AH0650_Sm1.</title>
        <authorList>
            <person name="Wan Y."/>
            <person name="Gorrie C."/>
            <person name="Holt K."/>
        </authorList>
    </citation>
    <scope>NUCLEOTIDE SEQUENCE [LARGE SCALE GENOMIC DNA]</scope>
    <source>
        <strain evidence="4 15">AH0650_Sm1</strain>
    </source>
</reference>
<evidence type="ECO:0000313" key="8">
    <source>
        <dbReference type="EMBL" id="MEX3189626.1"/>
    </source>
</evidence>
<reference evidence="16" key="2">
    <citation type="submission" date="2016-04" db="EMBL/GenBank/DDBJ databases">
        <authorList>
            <person name="Osei Sekyere J."/>
            <person name="Sivertsen A."/>
            <person name="Pedersen A.T."/>
            <person name="Sundsfjord A."/>
        </authorList>
    </citation>
    <scope>NUCLEOTIDE SEQUENCE [LARGE SCALE GENOMIC DNA]</scope>
    <source>
        <strain evidence="16">945174350</strain>
    </source>
</reference>
<dbReference type="GeneID" id="98185900"/>
<evidence type="ECO:0000313" key="10">
    <source>
        <dbReference type="EMBL" id="PNO65418.1"/>
    </source>
</evidence>
<dbReference type="EMBL" id="LFJS01000019">
    <property type="protein sequence ID" value="KMU49882.1"/>
    <property type="molecule type" value="Genomic_DNA"/>
</dbReference>
<dbReference type="Proteomes" id="UP000245399">
    <property type="component" value="Chromosome"/>
</dbReference>
<evidence type="ECO:0000313" key="4">
    <source>
        <dbReference type="EMBL" id="KMU49882.1"/>
    </source>
</evidence>
<reference evidence="3 18" key="7">
    <citation type="submission" date="2018-05" db="EMBL/GenBank/DDBJ databases">
        <title>Klebsiella quasipneumonaiae provides a window into carbapenemase gene transfer, plasmid rearrangements and nosocomial acquisition from the hospital environment.</title>
        <authorList>
            <person name="Mathers A.J."/>
            <person name="Vegesana K."/>
            <person name="Stoesser N."/>
            <person name="Crook D."/>
            <person name="Vaughan A."/>
            <person name="Barry K."/>
            <person name="Parikh H."/>
            <person name="Sebra R."/>
            <person name="Kotay S."/>
            <person name="Walker A.S."/>
            <person name="Sheppard A.E."/>
        </authorList>
    </citation>
    <scope>NUCLEOTIDE SEQUENCE [LARGE SCALE GENOMIC DNA]</scope>
    <source>
        <strain evidence="3 18">CAV1761</strain>
    </source>
</reference>
<proteinExistence type="predicted"/>
<dbReference type="Proteomes" id="UP000320710">
    <property type="component" value="Unassembled WGS sequence"/>
</dbReference>
<reference evidence="13 20" key="11">
    <citation type="submission" date="2019-07" db="EMBL/GenBank/DDBJ databases">
        <title>Investigation of anaerobic lignin degradation for improved lignocellulosic biofuels.</title>
        <authorList>
            <person name="Deangelis K.PhD."/>
        </authorList>
    </citation>
    <scope>NUCLEOTIDE SEQUENCE [LARGE SCALE GENOMIC DNA]</scope>
    <source>
        <strain evidence="13 20">106R</strain>
    </source>
</reference>
<organism evidence="4 15">
    <name type="scientific">Serratia marcescens</name>
    <dbReference type="NCBI Taxonomy" id="615"/>
    <lineage>
        <taxon>Bacteria</taxon>
        <taxon>Pseudomonadati</taxon>
        <taxon>Pseudomonadota</taxon>
        <taxon>Gammaproteobacteria</taxon>
        <taxon>Enterobacterales</taxon>
        <taxon>Yersiniaceae</taxon>
        <taxon>Serratia</taxon>
    </lineage>
</organism>